<keyword evidence="7 13" id="KW-0812">Transmembrane</keyword>
<gene>
    <name evidence="15" type="ORF">CK625_04465</name>
</gene>
<feature type="transmembrane region" description="Helical" evidence="13">
    <location>
        <begin position="165"/>
        <end position="191"/>
    </location>
</feature>
<dbReference type="GO" id="GO:0005886">
    <property type="term" value="C:plasma membrane"/>
    <property type="evidence" value="ECO:0007669"/>
    <property type="project" value="UniProtKB-SubCell"/>
</dbReference>
<evidence type="ECO:0000256" key="6">
    <source>
        <dbReference type="ARBA" id="ARBA00022617"/>
    </source>
</evidence>
<keyword evidence="4" id="KW-0813">Transport</keyword>
<dbReference type="GO" id="GO:0015944">
    <property type="term" value="P:formate oxidation"/>
    <property type="evidence" value="ECO:0007669"/>
    <property type="project" value="UniProtKB-ARBA"/>
</dbReference>
<dbReference type="InterPro" id="IPR011577">
    <property type="entry name" value="Cyt_b561_bac/Ni-Hgenase"/>
</dbReference>
<keyword evidence="11" id="KW-0408">Iron</keyword>
<evidence type="ECO:0000256" key="11">
    <source>
        <dbReference type="ARBA" id="ARBA00023004"/>
    </source>
</evidence>
<dbReference type="Gene3D" id="1.20.950.20">
    <property type="entry name" value="Transmembrane di-heme cytochromes, Chain C"/>
    <property type="match status" value="1"/>
</dbReference>
<keyword evidence="10 13" id="KW-1133">Transmembrane helix</keyword>
<dbReference type="PANTHER" id="PTHR30074:SF5">
    <property type="entry name" value="FORMATE DEHYDROGENASE, NITRATE-INDUCIBLE, CYTOCHROME B556(FDN) SUBUNIT"/>
    <property type="match status" value="1"/>
</dbReference>
<comment type="caution">
    <text evidence="15">The sequence shown here is derived from an EMBL/GenBank/DDBJ whole genome shotgun (WGS) entry which is preliminary data.</text>
</comment>
<comment type="subcellular location">
    <subcellularLocation>
        <location evidence="2">Cell membrane</location>
        <topology evidence="2">Multi-pass membrane protein</topology>
    </subcellularLocation>
</comment>
<evidence type="ECO:0000256" key="9">
    <source>
        <dbReference type="ARBA" id="ARBA00022982"/>
    </source>
</evidence>
<evidence type="ECO:0000256" key="3">
    <source>
        <dbReference type="ARBA" id="ARBA00010747"/>
    </source>
</evidence>
<dbReference type="GO" id="GO:0009326">
    <property type="term" value="C:formate dehydrogenase complex"/>
    <property type="evidence" value="ECO:0007669"/>
    <property type="project" value="InterPro"/>
</dbReference>
<feature type="domain" description="Cytochrome b561 bacterial/Ni-hydrogenase" evidence="14">
    <location>
        <begin position="24"/>
        <end position="201"/>
    </location>
</feature>
<comment type="cofactor">
    <cofactor evidence="1">
        <name>heme</name>
        <dbReference type="ChEBI" id="CHEBI:30413"/>
    </cofactor>
</comment>
<dbReference type="RefSeq" id="WP_095539117.1">
    <property type="nucleotide sequence ID" value="NZ_NSJB01000002.1"/>
</dbReference>
<dbReference type="InterPro" id="IPR006471">
    <property type="entry name" value="Formate_DH_gsu"/>
</dbReference>
<evidence type="ECO:0000313" key="15">
    <source>
        <dbReference type="EMBL" id="PAT37549.1"/>
    </source>
</evidence>
<evidence type="ECO:0000259" key="14">
    <source>
        <dbReference type="Pfam" id="PF01292"/>
    </source>
</evidence>
<feature type="transmembrane region" description="Helical" evidence="13">
    <location>
        <begin position="130"/>
        <end position="153"/>
    </location>
</feature>
<keyword evidence="8" id="KW-0479">Metal-binding</keyword>
<feature type="transmembrane region" description="Helical" evidence="13">
    <location>
        <begin position="70"/>
        <end position="91"/>
    </location>
</feature>
<evidence type="ECO:0000256" key="10">
    <source>
        <dbReference type="ARBA" id="ARBA00022989"/>
    </source>
</evidence>
<dbReference type="GO" id="GO:0046872">
    <property type="term" value="F:metal ion binding"/>
    <property type="evidence" value="ECO:0007669"/>
    <property type="project" value="UniProtKB-KW"/>
</dbReference>
<dbReference type="GO" id="GO:0022904">
    <property type="term" value="P:respiratory electron transport chain"/>
    <property type="evidence" value="ECO:0007669"/>
    <property type="project" value="InterPro"/>
</dbReference>
<proteinExistence type="inferred from homology"/>
<dbReference type="GO" id="GO:0009061">
    <property type="term" value="P:anaerobic respiration"/>
    <property type="evidence" value="ECO:0007669"/>
    <property type="project" value="TreeGrafter"/>
</dbReference>
<keyword evidence="5" id="KW-1003">Cell membrane</keyword>
<evidence type="ECO:0000256" key="12">
    <source>
        <dbReference type="ARBA" id="ARBA00023136"/>
    </source>
</evidence>
<dbReference type="InterPro" id="IPR051817">
    <property type="entry name" value="FDH_cytochrome_b556_subunit"/>
</dbReference>
<evidence type="ECO:0000256" key="5">
    <source>
        <dbReference type="ARBA" id="ARBA00022475"/>
    </source>
</evidence>
<dbReference type="InterPro" id="IPR016174">
    <property type="entry name" value="Di-haem_cyt_TM"/>
</dbReference>
<dbReference type="Pfam" id="PF01292">
    <property type="entry name" value="Ni_hydr_CYTB"/>
    <property type="match status" value="1"/>
</dbReference>
<sequence>MTEHHRPTPIDFAVDAEGRPAIQRYTANERSNHWLTAISFVLLALSGLALFHPSMFWLTNLFGGGPWTRILHPFIGVVMFLSFTVLALRFWHHNFLDKNDIQWLKQPGDMLANQEHKLPPVGKYNAGQKILFWVLLGSMLGLLLTGIVMWRAYFSHLFGIDIIRVASLLHAFFGFVMIFSIVFHVYAAFWVKGSIKAMTRGTVSYAWAKRNHRLWHDEIVAREQRLAAQRQQRTSS</sequence>
<keyword evidence="6" id="KW-0349">Heme</keyword>
<accession>A0A2A2AIX1</accession>
<comment type="similarity">
    <text evidence="3">Belongs to the formate dehydrogenase gamma subunit family.</text>
</comment>
<dbReference type="GO" id="GO:0036397">
    <property type="term" value="F:formate dehydrogenase (quinone) activity"/>
    <property type="evidence" value="ECO:0007669"/>
    <property type="project" value="TreeGrafter"/>
</dbReference>
<evidence type="ECO:0000256" key="1">
    <source>
        <dbReference type="ARBA" id="ARBA00001971"/>
    </source>
</evidence>
<feature type="transmembrane region" description="Helical" evidence="13">
    <location>
        <begin position="34"/>
        <end position="58"/>
    </location>
</feature>
<keyword evidence="16" id="KW-1185">Reference proteome</keyword>
<evidence type="ECO:0000256" key="8">
    <source>
        <dbReference type="ARBA" id="ARBA00022723"/>
    </source>
</evidence>
<evidence type="ECO:0000313" key="16">
    <source>
        <dbReference type="Proteomes" id="UP000218054"/>
    </source>
</evidence>
<protein>
    <submittedName>
        <fullName evidence="15">Formate dehydrogenase subunit gamma</fullName>
    </submittedName>
</protein>
<dbReference type="EMBL" id="NSJB01000002">
    <property type="protein sequence ID" value="PAT37549.1"/>
    <property type="molecule type" value="Genomic_DNA"/>
</dbReference>
<dbReference type="AlphaFoldDB" id="A0A2A2AIX1"/>
<evidence type="ECO:0000256" key="7">
    <source>
        <dbReference type="ARBA" id="ARBA00022692"/>
    </source>
</evidence>
<evidence type="ECO:0000256" key="2">
    <source>
        <dbReference type="ARBA" id="ARBA00004651"/>
    </source>
</evidence>
<evidence type="ECO:0000256" key="13">
    <source>
        <dbReference type="SAM" id="Phobius"/>
    </source>
</evidence>
<reference evidence="15 16" key="1">
    <citation type="submission" date="2017-08" db="EMBL/GenBank/DDBJ databases">
        <title>WGS of Clinical strains of the CDC Group NO-1 linked to zoonotic infections in humans.</title>
        <authorList>
            <person name="Bernier A.-M."/>
            <person name="Bernard K."/>
        </authorList>
    </citation>
    <scope>NUCLEOTIDE SEQUENCE [LARGE SCALE GENOMIC DNA]</scope>
    <source>
        <strain evidence="15 16">NML00-0135</strain>
    </source>
</reference>
<keyword evidence="9" id="KW-0249">Electron transport</keyword>
<dbReference type="GO" id="GO:0009055">
    <property type="term" value="F:electron transfer activity"/>
    <property type="evidence" value="ECO:0007669"/>
    <property type="project" value="InterPro"/>
</dbReference>
<keyword evidence="12 13" id="KW-0472">Membrane</keyword>
<dbReference type="GO" id="GO:0008863">
    <property type="term" value="F:formate dehydrogenase (NAD+) activity"/>
    <property type="evidence" value="ECO:0007669"/>
    <property type="project" value="InterPro"/>
</dbReference>
<dbReference type="NCBIfam" id="TIGR01583">
    <property type="entry name" value="formate-DH-gamm"/>
    <property type="match status" value="1"/>
</dbReference>
<evidence type="ECO:0000256" key="4">
    <source>
        <dbReference type="ARBA" id="ARBA00022448"/>
    </source>
</evidence>
<dbReference type="PANTHER" id="PTHR30074">
    <property type="entry name" value="FORMATE DEHYDROGENASE, NITRATE-INDUCIBLE, CYTOCHROME B556 FDN SUBUNIT"/>
    <property type="match status" value="1"/>
</dbReference>
<name>A0A2A2AIX1_9BURK</name>
<dbReference type="SUPFAM" id="SSF81342">
    <property type="entry name" value="Transmembrane di-heme cytochromes"/>
    <property type="match status" value="1"/>
</dbReference>
<dbReference type="FunFam" id="1.20.950.20:FF:000002">
    <property type="entry name" value="Formate dehydrogenase cytochrome b556 subunit"/>
    <property type="match status" value="1"/>
</dbReference>
<dbReference type="Proteomes" id="UP000218054">
    <property type="component" value="Unassembled WGS sequence"/>
</dbReference>
<organism evidence="15 16">
    <name type="scientific">Vandammella animalimorsus</name>
    <dbReference type="NCBI Taxonomy" id="2029117"/>
    <lineage>
        <taxon>Bacteria</taxon>
        <taxon>Pseudomonadati</taxon>
        <taxon>Pseudomonadota</taxon>
        <taxon>Betaproteobacteria</taxon>
        <taxon>Burkholderiales</taxon>
        <taxon>Comamonadaceae</taxon>
        <taxon>Vandammella</taxon>
    </lineage>
</organism>